<evidence type="ECO:0000313" key="2">
    <source>
        <dbReference type="EMBL" id="MBD1385959.1"/>
    </source>
</evidence>
<dbReference type="EMBL" id="JACWMW010000002">
    <property type="protein sequence ID" value="MBD1385959.1"/>
    <property type="molecule type" value="Genomic_DNA"/>
</dbReference>
<keyword evidence="3" id="KW-1185">Reference proteome</keyword>
<comment type="caution">
    <text evidence="2">The sequence shown here is derived from an EMBL/GenBank/DDBJ whole genome shotgun (WGS) entry which is preliminary data.</text>
</comment>
<feature type="region of interest" description="Disordered" evidence="1">
    <location>
        <begin position="361"/>
        <end position="384"/>
    </location>
</feature>
<accession>A0ABR7X5W2</accession>
<sequence length="384" mass="44996">MNRLILIGNGFDLAHGLKTCYKDFIYWYIQKSFVKANNDGIYKDRLITITTIGRKFSYYEEEQLLRWIDEYLSKIEHPKRRKPGLRVGWSDSKRIDMSPFEVHFESNLLEPILSSCNVSNWVDIEGEYYELLKDILEMKDTEARQPELVNLNESLSFIISQLEEYLSTLPVAPFLEGYKTIFSSAISGGDLYPKRSEKSVSPNQTYVLNFNYTNTAEQYVKRIKVSGTGLSPVLNYIHGKLQDIDNELIFGFGDETDSAYKRMEDDIKVKGYFDYIKSFWYLRTDNYRSLVNFLDSEDYQVYVLGHSCGLSDRTMLQMIFEHQKCRSIKIFFHEHNNDDNFVSLTHEIARHFTDKGLMRKKIKSKRGSTPMPQHDDRHADQPLN</sequence>
<dbReference type="InterPro" id="IPR025935">
    <property type="entry name" value="AbiH"/>
</dbReference>
<evidence type="ECO:0000256" key="1">
    <source>
        <dbReference type="SAM" id="MobiDB-lite"/>
    </source>
</evidence>
<dbReference type="RefSeq" id="WP_191175805.1">
    <property type="nucleotide sequence ID" value="NZ_JACWMW010000002.1"/>
</dbReference>
<organism evidence="2 3">
    <name type="scientific">Mucilaginibacter rigui</name>
    <dbReference type="NCBI Taxonomy" id="534635"/>
    <lineage>
        <taxon>Bacteria</taxon>
        <taxon>Pseudomonadati</taxon>
        <taxon>Bacteroidota</taxon>
        <taxon>Sphingobacteriia</taxon>
        <taxon>Sphingobacteriales</taxon>
        <taxon>Sphingobacteriaceae</taxon>
        <taxon>Mucilaginibacter</taxon>
    </lineage>
</organism>
<evidence type="ECO:0008006" key="4">
    <source>
        <dbReference type="Google" id="ProtNLM"/>
    </source>
</evidence>
<reference evidence="2 3" key="1">
    <citation type="submission" date="2020-09" db="EMBL/GenBank/DDBJ databases">
        <title>Novel species of Mucilaginibacter isolated from a glacier on the Tibetan Plateau.</title>
        <authorList>
            <person name="Liu Q."/>
            <person name="Xin Y.-H."/>
        </authorList>
    </citation>
    <scope>NUCLEOTIDE SEQUENCE [LARGE SCALE GENOMIC DNA]</scope>
    <source>
        <strain evidence="2 3">CGMCC 1.13878</strain>
    </source>
</reference>
<dbReference type="Proteomes" id="UP000618754">
    <property type="component" value="Unassembled WGS sequence"/>
</dbReference>
<protein>
    <recommendedName>
        <fullName evidence="4">Bacteriophage abortive infection AbiH</fullName>
    </recommendedName>
</protein>
<gene>
    <name evidence="2" type="ORF">IDJ75_11765</name>
</gene>
<dbReference type="Pfam" id="PF14253">
    <property type="entry name" value="AbiH"/>
    <property type="match status" value="1"/>
</dbReference>
<proteinExistence type="predicted"/>
<name>A0ABR7X5W2_9SPHI</name>
<evidence type="ECO:0000313" key="3">
    <source>
        <dbReference type="Proteomes" id="UP000618754"/>
    </source>
</evidence>
<feature type="compositionally biased region" description="Basic and acidic residues" evidence="1">
    <location>
        <begin position="373"/>
        <end position="384"/>
    </location>
</feature>